<feature type="chain" id="PRO_5033612500" evidence="6">
    <location>
        <begin position="32"/>
        <end position="154"/>
    </location>
</feature>
<evidence type="ECO:0000256" key="2">
    <source>
        <dbReference type="ARBA" id="ARBA00022729"/>
    </source>
</evidence>
<evidence type="ECO:0000256" key="5">
    <source>
        <dbReference type="SAM" id="MobiDB-lite"/>
    </source>
</evidence>
<evidence type="ECO:0000313" key="8">
    <source>
        <dbReference type="EMBL" id="CAG1865219.1"/>
    </source>
</evidence>
<dbReference type="InterPro" id="IPR016140">
    <property type="entry name" value="Bifunc_inhib/LTP/seed_store"/>
</dbReference>
<feature type="region of interest" description="Disordered" evidence="5">
    <location>
        <begin position="112"/>
        <end position="131"/>
    </location>
</feature>
<evidence type="ECO:0000256" key="6">
    <source>
        <dbReference type="SAM" id="SignalP"/>
    </source>
</evidence>
<sequence>MEMGKMMMMTMNTVVAVVIVVLTVMSGGAEGQSSTPSCASNLVPCSSYVHSTSTPPAECCTPLKQAVDNDLQCLCAVLNDATVMKAFNISTDEGFRLARSCGISNLSDCSNASSPSATPPPPPGNKNGGDGHRANWIGMSTFISLFVFCWSVMA</sequence>
<dbReference type="PANTHER" id="PTHR33044">
    <property type="entry name" value="BIFUNCTIONAL INHIBITOR/LIPID-TRANSFER PROTEIN/SEED STORAGE 2S ALBUMIN SUPERFAMILY PROTEIN-RELATED"/>
    <property type="match status" value="1"/>
</dbReference>
<accession>A0A804LA55</accession>
<proteinExistence type="inferred from homology"/>
<dbReference type="CDD" id="cd00010">
    <property type="entry name" value="AAI_LTSS"/>
    <property type="match status" value="1"/>
</dbReference>
<keyword evidence="3" id="KW-1015">Disulfide bond</keyword>
<dbReference type="OMA" id="AQPATTC"/>
<dbReference type="Gramene" id="Ma11_t21020.2">
    <property type="protein sequence ID" value="Ma11_p21020.2"/>
    <property type="gene ID" value="Ma11_g21020"/>
</dbReference>
<dbReference type="InterPro" id="IPR043325">
    <property type="entry name" value="LTSS"/>
</dbReference>
<dbReference type="InParanoid" id="A0A804LA55"/>
<keyword evidence="4" id="KW-0325">Glycoprotein</keyword>
<dbReference type="InterPro" id="IPR036312">
    <property type="entry name" value="Bifun_inhib/LTP/seed_sf"/>
</dbReference>
<reference evidence="8" key="1">
    <citation type="submission" date="2021-03" db="EMBL/GenBank/DDBJ databases">
        <authorList>
            <consortium name="Genoscope - CEA"/>
            <person name="William W."/>
        </authorList>
    </citation>
    <scope>NUCLEOTIDE SEQUENCE</scope>
    <source>
        <strain evidence="8">Doubled-haploid Pahang</strain>
    </source>
</reference>
<dbReference type="Proteomes" id="UP000012960">
    <property type="component" value="Unplaced"/>
</dbReference>
<comment type="similarity">
    <text evidence="1">Belongs to the plant LTP family.</text>
</comment>
<feature type="domain" description="Bifunctional inhibitor/plant lipid transfer protein/seed storage helical" evidence="7">
    <location>
        <begin position="38"/>
        <end position="109"/>
    </location>
</feature>
<name>A0A804LA55_MUSAM</name>
<dbReference type="Gene3D" id="1.10.110.10">
    <property type="entry name" value="Plant lipid-transfer and hydrophobic proteins"/>
    <property type="match status" value="1"/>
</dbReference>
<dbReference type="OrthoDB" id="690947at2759"/>
<protein>
    <submittedName>
        <fullName evidence="8">(wild Malaysian banana) hypothetical protein</fullName>
    </submittedName>
</protein>
<organism evidence="9 10">
    <name type="scientific">Musa acuminata subsp. malaccensis</name>
    <name type="common">Wild banana</name>
    <name type="synonym">Musa malaccensis</name>
    <dbReference type="NCBI Taxonomy" id="214687"/>
    <lineage>
        <taxon>Eukaryota</taxon>
        <taxon>Viridiplantae</taxon>
        <taxon>Streptophyta</taxon>
        <taxon>Embryophyta</taxon>
        <taxon>Tracheophyta</taxon>
        <taxon>Spermatophyta</taxon>
        <taxon>Magnoliopsida</taxon>
        <taxon>Liliopsida</taxon>
        <taxon>Zingiberales</taxon>
        <taxon>Musaceae</taxon>
        <taxon>Musa</taxon>
    </lineage>
</organism>
<dbReference type="EMBL" id="HG996475">
    <property type="protein sequence ID" value="CAG1865219.1"/>
    <property type="molecule type" value="Genomic_DNA"/>
</dbReference>
<evidence type="ECO:0000256" key="4">
    <source>
        <dbReference type="ARBA" id="ARBA00023180"/>
    </source>
</evidence>
<keyword evidence="2 6" id="KW-0732">Signal</keyword>
<dbReference type="AlphaFoldDB" id="A0A804LA55"/>
<dbReference type="EnsemblPlants" id="Ma11_t21020.2">
    <property type="protein sequence ID" value="Ma11_p21020.2"/>
    <property type="gene ID" value="Ma11_g21020"/>
</dbReference>
<evidence type="ECO:0000259" key="7">
    <source>
        <dbReference type="SMART" id="SM00499"/>
    </source>
</evidence>
<keyword evidence="10" id="KW-1185">Reference proteome</keyword>
<evidence type="ECO:0000313" key="10">
    <source>
        <dbReference type="Proteomes" id="UP000012960"/>
    </source>
</evidence>
<feature type="signal peptide" evidence="6">
    <location>
        <begin position="1"/>
        <end position="31"/>
    </location>
</feature>
<dbReference type="SUPFAM" id="SSF47699">
    <property type="entry name" value="Bifunctional inhibitor/lipid-transfer protein/seed storage 2S albumin"/>
    <property type="match status" value="1"/>
</dbReference>
<gene>
    <name evidence="8" type="ORF">GSMUA_04090.1</name>
</gene>
<dbReference type="Pfam" id="PF14368">
    <property type="entry name" value="LTP_2"/>
    <property type="match status" value="1"/>
</dbReference>
<evidence type="ECO:0000256" key="3">
    <source>
        <dbReference type="ARBA" id="ARBA00023157"/>
    </source>
</evidence>
<evidence type="ECO:0000313" key="9">
    <source>
        <dbReference type="EnsemblPlants" id="Ma11_p21020.2"/>
    </source>
</evidence>
<dbReference type="KEGG" id="mus:103972151"/>
<reference evidence="9" key="2">
    <citation type="submission" date="2021-05" db="UniProtKB">
        <authorList>
            <consortium name="EnsemblPlants"/>
        </authorList>
    </citation>
    <scope>IDENTIFICATION</scope>
    <source>
        <strain evidence="9">subsp. malaccensis</strain>
    </source>
</reference>
<evidence type="ECO:0000256" key="1">
    <source>
        <dbReference type="ARBA" id="ARBA00009748"/>
    </source>
</evidence>
<dbReference type="SMART" id="SM00499">
    <property type="entry name" value="AAI"/>
    <property type="match status" value="1"/>
</dbReference>